<accession>A0A382LNA6</accession>
<dbReference type="EMBL" id="UINC01088190">
    <property type="protein sequence ID" value="SVC38199.1"/>
    <property type="molecule type" value="Genomic_DNA"/>
</dbReference>
<reference evidence="2" key="1">
    <citation type="submission" date="2018-05" db="EMBL/GenBank/DDBJ databases">
        <authorList>
            <person name="Lanie J.A."/>
            <person name="Ng W.-L."/>
            <person name="Kazmierczak K.M."/>
            <person name="Andrzejewski T.M."/>
            <person name="Davidsen T.M."/>
            <person name="Wayne K.J."/>
            <person name="Tettelin H."/>
            <person name="Glass J.I."/>
            <person name="Rusch D."/>
            <person name="Podicherti R."/>
            <person name="Tsui H.-C.T."/>
            <person name="Winkler M.E."/>
        </authorList>
    </citation>
    <scope>NUCLEOTIDE SEQUENCE</scope>
</reference>
<gene>
    <name evidence="2" type="ORF">METZ01_LOCUS291053</name>
</gene>
<name>A0A382LNA6_9ZZZZ</name>
<evidence type="ECO:0000259" key="1">
    <source>
        <dbReference type="Pfam" id="PF02779"/>
    </source>
</evidence>
<sequence>MRKTSLNCINELAKQDERVLFIGSDLGTGVLEEMKRDMPERFIMEGVSEQHIIGMAAGLAMEGFIPYVNTIATFLTRRCYEQVV</sequence>
<dbReference type="AlphaFoldDB" id="A0A382LNA6"/>
<dbReference type="CDD" id="cd07033">
    <property type="entry name" value="TPP_PYR_DXS_TK_like"/>
    <property type="match status" value="1"/>
</dbReference>
<dbReference type="Pfam" id="PF02779">
    <property type="entry name" value="Transket_pyr"/>
    <property type="match status" value="1"/>
</dbReference>
<dbReference type="PANTHER" id="PTHR43825:SF5">
    <property type="entry name" value="HYPOTHETICAL TRANSKETOLASE FAMILY PROTEIN"/>
    <property type="match status" value="1"/>
</dbReference>
<dbReference type="SUPFAM" id="SSF52518">
    <property type="entry name" value="Thiamin diphosphate-binding fold (THDP-binding)"/>
    <property type="match status" value="1"/>
</dbReference>
<evidence type="ECO:0000313" key="2">
    <source>
        <dbReference type="EMBL" id="SVC38199.1"/>
    </source>
</evidence>
<dbReference type="InterPro" id="IPR029061">
    <property type="entry name" value="THDP-binding"/>
</dbReference>
<feature type="non-terminal residue" evidence="2">
    <location>
        <position position="84"/>
    </location>
</feature>
<proteinExistence type="predicted"/>
<dbReference type="InterPro" id="IPR051157">
    <property type="entry name" value="PDH/Transketolase"/>
</dbReference>
<protein>
    <recommendedName>
        <fullName evidence="1">Transketolase-like pyrimidine-binding domain-containing protein</fullName>
    </recommendedName>
</protein>
<dbReference type="Gene3D" id="3.40.50.970">
    <property type="match status" value="1"/>
</dbReference>
<feature type="domain" description="Transketolase-like pyrimidine-binding" evidence="1">
    <location>
        <begin position="1"/>
        <end position="83"/>
    </location>
</feature>
<organism evidence="2">
    <name type="scientific">marine metagenome</name>
    <dbReference type="NCBI Taxonomy" id="408172"/>
    <lineage>
        <taxon>unclassified sequences</taxon>
        <taxon>metagenomes</taxon>
        <taxon>ecological metagenomes</taxon>
    </lineage>
</organism>
<dbReference type="InterPro" id="IPR005475">
    <property type="entry name" value="Transketolase-like_Pyr-bd"/>
</dbReference>
<dbReference type="PANTHER" id="PTHR43825">
    <property type="entry name" value="PYRUVATE DEHYDROGENASE E1 COMPONENT"/>
    <property type="match status" value="1"/>
</dbReference>